<proteinExistence type="predicted"/>
<evidence type="ECO:0000313" key="3">
    <source>
        <dbReference type="Proteomes" id="UP001604336"/>
    </source>
</evidence>
<organism evidence="2 3">
    <name type="scientific">Abeliophyllum distichum</name>
    <dbReference type="NCBI Taxonomy" id="126358"/>
    <lineage>
        <taxon>Eukaryota</taxon>
        <taxon>Viridiplantae</taxon>
        <taxon>Streptophyta</taxon>
        <taxon>Embryophyta</taxon>
        <taxon>Tracheophyta</taxon>
        <taxon>Spermatophyta</taxon>
        <taxon>Magnoliopsida</taxon>
        <taxon>eudicotyledons</taxon>
        <taxon>Gunneridae</taxon>
        <taxon>Pentapetalae</taxon>
        <taxon>asterids</taxon>
        <taxon>lamiids</taxon>
        <taxon>Lamiales</taxon>
        <taxon>Oleaceae</taxon>
        <taxon>Forsythieae</taxon>
        <taxon>Abeliophyllum</taxon>
    </lineage>
</organism>
<accession>A0ABD1QW21</accession>
<dbReference type="EMBL" id="JBFOLK010000010">
    <property type="protein sequence ID" value="KAL2479947.1"/>
    <property type="molecule type" value="Genomic_DNA"/>
</dbReference>
<comment type="caution">
    <text evidence="2">The sequence shown here is derived from an EMBL/GenBank/DDBJ whole genome shotgun (WGS) entry which is preliminary data.</text>
</comment>
<evidence type="ECO:0000313" key="2">
    <source>
        <dbReference type="EMBL" id="KAL2479947.1"/>
    </source>
</evidence>
<dbReference type="AlphaFoldDB" id="A0ABD1QW21"/>
<feature type="domain" description="Retrotransposon gag" evidence="1">
    <location>
        <begin position="15"/>
        <end position="88"/>
    </location>
</feature>
<reference evidence="3" key="1">
    <citation type="submission" date="2024-07" db="EMBL/GenBank/DDBJ databases">
        <title>Two chromosome-level genome assemblies of Korean endemic species Abeliophyllum distichum and Forsythia ovata (Oleaceae).</title>
        <authorList>
            <person name="Jang H."/>
        </authorList>
    </citation>
    <scope>NUCLEOTIDE SEQUENCE [LARGE SCALE GENOMIC DNA]</scope>
</reference>
<dbReference type="Pfam" id="PF03732">
    <property type="entry name" value="Retrotrans_gag"/>
    <property type="match status" value="1"/>
</dbReference>
<name>A0ABD1QW21_9LAMI</name>
<keyword evidence="3" id="KW-1185">Reference proteome</keyword>
<gene>
    <name evidence="2" type="ORF">Adt_32913</name>
</gene>
<sequence>MSCRGATPALKCRGFHLTLLGGAKRWNNKLAAKSTSSWPELKKMFINYLSSGKPVSTPVQHLHDIRQVRFEPLQSYLSWFNEEMLFYERIFNDEGPFCLKGGVGHEPSILERCPEQKPNHL</sequence>
<evidence type="ECO:0000259" key="1">
    <source>
        <dbReference type="Pfam" id="PF03732"/>
    </source>
</evidence>
<protein>
    <recommendedName>
        <fullName evidence="1">Retrotransposon gag domain-containing protein</fullName>
    </recommendedName>
</protein>
<dbReference type="InterPro" id="IPR005162">
    <property type="entry name" value="Retrotrans_gag_dom"/>
</dbReference>
<dbReference type="Proteomes" id="UP001604336">
    <property type="component" value="Unassembled WGS sequence"/>
</dbReference>